<accession>A0ABR0IVZ3</accession>
<organism evidence="9 10">
    <name type="scientific">Exophiala sideris</name>
    <dbReference type="NCBI Taxonomy" id="1016849"/>
    <lineage>
        <taxon>Eukaryota</taxon>
        <taxon>Fungi</taxon>
        <taxon>Dikarya</taxon>
        <taxon>Ascomycota</taxon>
        <taxon>Pezizomycotina</taxon>
        <taxon>Eurotiomycetes</taxon>
        <taxon>Chaetothyriomycetidae</taxon>
        <taxon>Chaetothyriales</taxon>
        <taxon>Herpotrichiellaceae</taxon>
        <taxon>Exophiala</taxon>
    </lineage>
</organism>
<evidence type="ECO:0000313" key="10">
    <source>
        <dbReference type="Proteomes" id="UP001345691"/>
    </source>
</evidence>
<feature type="compositionally biased region" description="Basic and acidic residues" evidence="6">
    <location>
        <begin position="285"/>
        <end position="294"/>
    </location>
</feature>
<evidence type="ECO:0000256" key="1">
    <source>
        <dbReference type="ARBA" id="ARBA00004141"/>
    </source>
</evidence>
<dbReference type="Proteomes" id="UP001345691">
    <property type="component" value="Unassembled WGS sequence"/>
</dbReference>
<keyword evidence="4 7" id="KW-0472">Membrane</keyword>
<evidence type="ECO:0000256" key="3">
    <source>
        <dbReference type="ARBA" id="ARBA00022989"/>
    </source>
</evidence>
<keyword evidence="3 7" id="KW-1133">Transmembrane helix</keyword>
<evidence type="ECO:0000259" key="8">
    <source>
        <dbReference type="Pfam" id="PF20684"/>
    </source>
</evidence>
<feature type="region of interest" description="Disordered" evidence="6">
    <location>
        <begin position="266"/>
        <end position="308"/>
    </location>
</feature>
<feature type="transmembrane region" description="Helical" evidence="7">
    <location>
        <begin position="168"/>
        <end position="190"/>
    </location>
</feature>
<proteinExistence type="inferred from homology"/>
<keyword evidence="10" id="KW-1185">Reference proteome</keyword>
<feature type="transmembrane region" description="Helical" evidence="7">
    <location>
        <begin position="241"/>
        <end position="263"/>
    </location>
</feature>
<dbReference type="InterPro" id="IPR052337">
    <property type="entry name" value="SAT4-like"/>
</dbReference>
<evidence type="ECO:0000256" key="5">
    <source>
        <dbReference type="ARBA" id="ARBA00038359"/>
    </source>
</evidence>
<evidence type="ECO:0000256" key="4">
    <source>
        <dbReference type="ARBA" id="ARBA00023136"/>
    </source>
</evidence>
<protein>
    <recommendedName>
        <fullName evidence="8">Rhodopsin domain-containing protein</fullName>
    </recommendedName>
</protein>
<comment type="caution">
    <text evidence="9">The sequence shown here is derived from an EMBL/GenBank/DDBJ whole genome shotgun (WGS) entry which is preliminary data.</text>
</comment>
<gene>
    <name evidence="9" type="ORF">LTR69_011037</name>
</gene>
<feature type="transmembrane region" description="Helical" evidence="7">
    <location>
        <begin position="18"/>
        <end position="40"/>
    </location>
</feature>
<feature type="transmembrane region" description="Helical" evidence="7">
    <location>
        <begin position="202"/>
        <end position="221"/>
    </location>
</feature>
<evidence type="ECO:0000313" key="9">
    <source>
        <dbReference type="EMBL" id="KAK5049636.1"/>
    </source>
</evidence>
<dbReference type="PANTHER" id="PTHR33048:SF146">
    <property type="entry name" value="INTEGRAL MEMBRANE PROTEIN"/>
    <property type="match status" value="1"/>
</dbReference>
<evidence type="ECO:0000256" key="7">
    <source>
        <dbReference type="SAM" id="Phobius"/>
    </source>
</evidence>
<feature type="compositionally biased region" description="Polar residues" evidence="6">
    <location>
        <begin position="266"/>
        <end position="284"/>
    </location>
</feature>
<feature type="transmembrane region" description="Helical" evidence="7">
    <location>
        <begin position="52"/>
        <end position="77"/>
    </location>
</feature>
<name>A0ABR0IVZ3_9EURO</name>
<feature type="transmembrane region" description="Helical" evidence="7">
    <location>
        <begin position="89"/>
        <end position="107"/>
    </location>
</feature>
<comment type="similarity">
    <text evidence="5">Belongs to the SAT4 family.</text>
</comment>
<feature type="domain" description="Rhodopsin" evidence="8">
    <location>
        <begin position="111"/>
        <end position="264"/>
    </location>
</feature>
<reference evidence="9 10" key="1">
    <citation type="submission" date="2023-08" db="EMBL/GenBank/DDBJ databases">
        <title>Black Yeasts Isolated from many extreme environments.</title>
        <authorList>
            <person name="Coleine C."/>
            <person name="Stajich J.E."/>
            <person name="Selbmann L."/>
        </authorList>
    </citation>
    <scope>NUCLEOTIDE SEQUENCE [LARGE SCALE GENOMIC DNA]</scope>
    <source>
        <strain evidence="9 10">CCFEE 6328</strain>
    </source>
</reference>
<evidence type="ECO:0000256" key="6">
    <source>
        <dbReference type="SAM" id="MobiDB-lite"/>
    </source>
</evidence>
<sequence length="329" mass="35955">MAASGAVDLPPNTSQAPLMLGLIWTMTAVAAVIIALRLFTSMTVLRKISLSDYLVVAALIFGIACNALFTVSAHFGLGQHIFYLTTKQLVATFKFLVIAQPFGMLVGPWKLNRYILYLVIGLEMLVNLVSVILYTSQCGTHPTELWNIQGPAAGHYCLARSYATNFDYFQGSFNTLVDLVLTFIPMKLVISLKLRPRIKAGLMGLLGLSLLASVASILRTYQLSVLIKSVDFTRTSVPFAIWYNIENFVVIVAASIPTIRPLFTQHKNQQPGSSATPLSYSTSGDRSHGHDKSAEMGFGGIGAGNNRPMIMRSDTWDVSRELTPEADNT</sequence>
<dbReference type="EMBL" id="JAVRRF010000044">
    <property type="protein sequence ID" value="KAK5049636.1"/>
    <property type="molecule type" value="Genomic_DNA"/>
</dbReference>
<dbReference type="PANTHER" id="PTHR33048">
    <property type="entry name" value="PTH11-LIKE INTEGRAL MEMBRANE PROTEIN (AFU_ORTHOLOGUE AFUA_5G11245)"/>
    <property type="match status" value="1"/>
</dbReference>
<evidence type="ECO:0000256" key="2">
    <source>
        <dbReference type="ARBA" id="ARBA00022692"/>
    </source>
</evidence>
<feature type="transmembrane region" description="Helical" evidence="7">
    <location>
        <begin position="114"/>
        <end position="135"/>
    </location>
</feature>
<feature type="domain" description="Rhodopsin" evidence="8">
    <location>
        <begin position="36"/>
        <end position="101"/>
    </location>
</feature>
<dbReference type="Pfam" id="PF20684">
    <property type="entry name" value="Fung_rhodopsin"/>
    <property type="match status" value="2"/>
</dbReference>
<comment type="subcellular location">
    <subcellularLocation>
        <location evidence="1">Membrane</location>
        <topology evidence="1">Multi-pass membrane protein</topology>
    </subcellularLocation>
</comment>
<dbReference type="InterPro" id="IPR049326">
    <property type="entry name" value="Rhodopsin_dom_fungi"/>
</dbReference>
<keyword evidence="2 7" id="KW-0812">Transmembrane</keyword>